<proteinExistence type="predicted"/>
<evidence type="ECO:0000313" key="2">
    <source>
        <dbReference type="EMBL" id="RDX46614.1"/>
    </source>
</evidence>
<reference evidence="2 3" key="1">
    <citation type="journal article" date="2018" name="Biotechnol. Biofuels">
        <title>Integrative visual omics of the white-rot fungus Polyporus brumalis exposes the biotechnological potential of its oxidative enzymes for delignifying raw plant biomass.</title>
        <authorList>
            <person name="Miyauchi S."/>
            <person name="Rancon A."/>
            <person name="Drula E."/>
            <person name="Hage H."/>
            <person name="Chaduli D."/>
            <person name="Favel A."/>
            <person name="Grisel S."/>
            <person name="Henrissat B."/>
            <person name="Herpoel-Gimbert I."/>
            <person name="Ruiz-Duenas F.J."/>
            <person name="Chevret D."/>
            <person name="Hainaut M."/>
            <person name="Lin J."/>
            <person name="Wang M."/>
            <person name="Pangilinan J."/>
            <person name="Lipzen A."/>
            <person name="Lesage-Meessen L."/>
            <person name="Navarro D."/>
            <person name="Riley R."/>
            <person name="Grigoriev I.V."/>
            <person name="Zhou S."/>
            <person name="Raouche S."/>
            <person name="Rosso M.N."/>
        </authorList>
    </citation>
    <scope>NUCLEOTIDE SEQUENCE [LARGE SCALE GENOMIC DNA]</scope>
    <source>
        <strain evidence="2 3">BRFM 1820</strain>
    </source>
</reference>
<evidence type="ECO:0000313" key="3">
    <source>
        <dbReference type="Proteomes" id="UP000256964"/>
    </source>
</evidence>
<dbReference type="Proteomes" id="UP000256964">
    <property type="component" value="Unassembled WGS sequence"/>
</dbReference>
<feature type="compositionally biased region" description="Basic residues" evidence="1">
    <location>
        <begin position="23"/>
        <end position="35"/>
    </location>
</feature>
<dbReference type="EMBL" id="KZ857425">
    <property type="protein sequence ID" value="RDX46614.1"/>
    <property type="molecule type" value="Genomic_DNA"/>
</dbReference>
<name>A0A371D246_9APHY</name>
<organism evidence="2 3">
    <name type="scientific">Lentinus brumalis</name>
    <dbReference type="NCBI Taxonomy" id="2498619"/>
    <lineage>
        <taxon>Eukaryota</taxon>
        <taxon>Fungi</taxon>
        <taxon>Dikarya</taxon>
        <taxon>Basidiomycota</taxon>
        <taxon>Agaricomycotina</taxon>
        <taxon>Agaricomycetes</taxon>
        <taxon>Polyporales</taxon>
        <taxon>Polyporaceae</taxon>
        <taxon>Lentinus</taxon>
    </lineage>
</organism>
<dbReference type="AlphaFoldDB" id="A0A371D246"/>
<keyword evidence="3" id="KW-1185">Reference proteome</keyword>
<accession>A0A371D246</accession>
<feature type="region of interest" description="Disordered" evidence="1">
    <location>
        <begin position="1"/>
        <end position="120"/>
    </location>
</feature>
<gene>
    <name evidence="2" type="ORF">OH76DRAFT_822904</name>
</gene>
<sequence length="161" mass="17410">MVGAAAGAGPRGTTSTNEESVRMRRRKRLGKRRQQIKGSPGRSLSWHGAMNLIAGRGGAQACHSASIGHPRSWLSPNDTPQVYRSDVHLQPRSRPRLPRTQPSTSPPGASLCFAPAPHRPSSAAGVRVRLTVISSPQKAAVGRRSAKWVRREQNCGREAVR</sequence>
<protein>
    <submittedName>
        <fullName evidence="2">Uncharacterized protein</fullName>
    </submittedName>
</protein>
<evidence type="ECO:0000256" key="1">
    <source>
        <dbReference type="SAM" id="MobiDB-lite"/>
    </source>
</evidence>